<dbReference type="Proteomes" id="UP000243006">
    <property type="component" value="Unassembled WGS sequence"/>
</dbReference>
<feature type="compositionally biased region" description="Basic and acidic residues" evidence="1">
    <location>
        <begin position="83"/>
        <end position="93"/>
    </location>
</feature>
<comment type="caution">
    <text evidence="2">The sequence shown here is derived from an EMBL/GenBank/DDBJ whole genome shotgun (WGS) entry which is preliminary data.</text>
</comment>
<evidence type="ECO:0000313" key="3">
    <source>
        <dbReference type="Proteomes" id="UP000243006"/>
    </source>
</evidence>
<feature type="non-terminal residue" evidence="2">
    <location>
        <position position="1"/>
    </location>
</feature>
<gene>
    <name evidence="2" type="ORF">D917_09845</name>
</gene>
<proteinExistence type="predicted"/>
<organism evidence="2 3">
    <name type="scientific">Trichinella nativa</name>
    <dbReference type="NCBI Taxonomy" id="6335"/>
    <lineage>
        <taxon>Eukaryota</taxon>
        <taxon>Metazoa</taxon>
        <taxon>Ecdysozoa</taxon>
        <taxon>Nematoda</taxon>
        <taxon>Enoplea</taxon>
        <taxon>Dorylaimia</taxon>
        <taxon>Trichinellida</taxon>
        <taxon>Trichinellidae</taxon>
        <taxon>Trichinella</taxon>
    </lineage>
</organism>
<sequence>HADLLKHLKSYTGCALGPSVKSWTGEMNSVDRSLADEARKRRLLKEFNEDEEEDEMLLKKKKNKKKLNGMRQHGDGNPFQQLQDRRNGIIKGE</sequence>
<dbReference type="EMBL" id="LVZM01015506">
    <property type="protein sequence ID" value="OUC43297.1"/>
    <property type="molecule type" value="Genomic_DNA"/>
</dbReference>
<protein>
    <submittedName>
        <fullName evidence="2">Uncharacterized protein</fullName>
    </submittedName>
</protein>
<name>A0A1Y3EHJ3_9BILA</name>
<reference evidence="2 3" key="1">
    <citation type="submission" date="2015-04" db="EMBL/GenBank/DDBJ databases">
        <title>Draft genome of the roundworm Trichinella nativa.</title>
        <authorList>
            <person name="Mitreva M."/>
        </authorList>
    </citation>
    <scope>NUCLEOTIDE SEQUENCE [LARGE SCALE GENOMIC DNA]</scope>
    <source>
        <strain evidence="2 3">ISS45</strain>
    </source>
</reference>
<evidence type="ECO:0000256" key="1">
    <source>
        <dbReference type="SAM" id="MobiDB-lite"/>
    </source>
</evidence>
<feature type="region of interest" description="Disordered" evidence="1">
    <location>
        <begin position="49"/>
        <end position="93"/>
    </location>
</feature>
<evidence type="ECO:0000313" key="2">
    <source>
        <dbReference type="EMBL" id="OUC43297.1"/>
    </source>
</evidence>
<dbReference type="AlphaFoldDB" id="A0A1Y3EHJ3"/>
<accession>A0A1Y3EHJ3</accession>
<feature type="compositionally biased region" description="Basic residues" evidence="1">
    <location>
        <begin position="59"/>
        <end position="68"/>
    </location>
</feature>